<keyword evidence="2" id="KW-1185">Reference proteome</keyword>
<evidence type="ECO:0000313" key="2">
    <source>
        <dbReference type="Proteomes" id="UP000011717"/>
    </source>
</evidence>
<accession>M2U191</accession>
<dbReference type="EMBL" id="AMRV01000016">
    <property type="protein sequence ID" value="EMD81762.1"/>
    <property type="molecule type" value="Genomic_DNA"/>
</dbReference>
<dbReference type="Proteomes" id="UP000011717">
    <property type="component" value="Unassembled WGS sequence"/>
</dbReference>
<dbReference type="AlphaFoldDB" id="M2U191"/>
<name>M2U191_9SPHN</name>
<proteinExistence type="predicted"/>
<comment type="caution">
    <text evidence="1">The sequence shown here is derived from an EMBL/GenBank/DDBJ whole genome shotgun (WGS) entry which is preliminary data.</text>
</comment>
<sequence length="43" mass="4563">MASIIMGFCIIPSQVIVISSINGQVGFQKARKPAPRPSRHGAV</sequence>
<evidence type="ECO:0000313" key="1">
    <source>
        <dbReference type="EMBL" id="EMD81762.1"/>
    </source>
</evidence>
<protein>
    <submittedName>
        <fullName evidence="1">Uncharacterized protein</fullName>
    </submittedName>
</protein>
<organism evidence="1 2">
    <name type="scientific">Pacificimonas flava</name>
    <dbReference type="NCBI Taxonomy" id="1234595"/>
    <lineage>
        <taxon>Bacteria</taxon>
        <taxon>Pseudomonadati</taxon>
        <taxon>Pseudomonadota</taxon>
        <taxon>Alphaproteobacteria</taxon>
        <taxon>Sphingomonadales</taxon>
        <taxon>Sphingosinicellaceae</taxon>
        <taxon>Pacificimonas</taxon>
    </lineage>
</organism>
<gene>
    <name evidence="1" type="ORF">C725_2865</name>
</gene>
<reference evidence="1 2" key="1">
    <citation type="journal article" date="2013" name="Genome Announc.">
        <title>Draft Genome Sequence of Strain JLT2015T, Belonging to the Family Sphingomonadaceae of the Alphaproteobacteria.</title>
        <authorList>
            <person name="Tang K."/>
            <person name="Liu K."/>
            <person name="Li S."/>
            <person name="Jiao N."/>
        </authorList>
    </citation>
    <scope>NUCLEOTIDE SEQUENCE [LARGE SCALE GENOMIC DNA]</scope>
    <source>
        <strain evidence="1 2">JLT2015</strain>
    </source>
</reference>